<dbReference type="CDD" id="cd00071">
    <property type="entry name" value="GMPK"/>
    <property type="match status" value="1"/>
</dbReference>
<name>A0A6J6DRU5_9ZZZZ</name>
<dbReference type="GO" id="GO:0005524">
    <property type="term" value="F:ATP binding"/>
    <property type="evidence" value="ECO:0007669"/>
    <property type="project" value="UniProtKB-KW"/>
</dbReference>
<dbReference type="PANTHER" id="PTHR23117">
    <property type="entry name" value="GUANYLATE KINASE-RELATED"/>
    <property type="match status" value="1"/>
</dbReference>
<dbReference type="SUPFAM" id="SSF52540">
    <property type="entry name" value="P-loop containing nucleoside triphosphate hydrolases"/>
    <property type="match status" value="1"/>
</dbReference>
<dbReference type="PROSITE" id="PS50052">
    <property type="entry name" value="GUANYLATE_KINASE_2"/>
    <property type="match status" value="1"/>
</dbReference>
<evidence type="ECO:0000256" key="6">
    <source>
        <dbReference type="ARBA" id="ARBA00022840"/>
    </source>
</evidence>
<keyword evidence="6" id="KW-0067">ATP-binding</keyword>
<protein>
    <recommendedName>
        <fullName evidence="2">guanylate kinase</fullName>
        <ecNumber evidence="2">2.7.4.8</ecNumber>
    </recommendedName>
</protein>
<dbReference type="GO" id="GO:0005829">
    <property type="term" value="C:cytosol"/>
    <property type="evidence" value="ECO:0007669"/>
    <property type="project" value="TreeGrafter"/>
</dbReference>
<dbReference type="NCBIfam" id="TIGR03263">
    <property type="entry name" value="guanyl_kin"/>
    <property type="match status" value="1"/>
</dbReference>
<comment type="similarity">
    <text evidence="1">Belongs to the guanylate kinase family.</text>
</comment>
<evidence type="ECO:0000256" key="3">
    <source>
        <dbReference type="ARBA" id="ARBA00022679"/>
    </source>
</evidence>
<sequence>MSGRVSTPGSSTGHAPRIFVISGPGGVGKGTIVDVLMTRDPRLSLSRSWTTRTQRPGERDDAYVFTTRDSFESHRDAGGFLEWTEFLGNYYGTPVPDLSSGRDIVLEIEVDGAQQVKVRHPESVLIFILPPSRDEQRRRLVGRGDPDHKVQERLRKAEEEEPIGLALADATVVNDDLMRTVDELVAVIEHHRGR</sequence>
<organism evidence="8">
    <name type="scientific">freshwater metagenome</name>
    <dbReference type="NCBI Taxonomy" id="449393"/>
    <lineage>
        <taxon>unclassified sequences</taxon>
        <taxon>metagenomes</taxon>
        <taxon>ecological metagenomes</taxon>
    </lineage>
</organism>
<reference evidence="8" key="1">
    <citation type="submission" date="2020-05" db="EMBL/GenBank/DDBJ databases">
        <authorList>
            <person name="Chiriac C."/>
            <person name="Salcher M."/>
            <person name="Ghai R."/>
            <person name="Kavagutti S V."/>
        </authorList>
    </citation>
    <scope>NUCLEOTIDE SEQUENCE</scope>
</reference>
<keyword evidence="5" id="KW-0418">Kinase</keyword>
<keyword evidence="3" id="KW-0808">Transferase</keyword>
<accession>A0A6J6DRU5</accession>
<dbReference type="AlphaFoldDB" id="A0A6J6DRU5"/>
<gene>
    <name evidence="8" type="ORF">UFOPK1722_00129</name>
</gene>
<evidence type="ECO:0000256" key="1">
    <source>
        <dbReference type="ARBA" id="ARBA00005790"/>
    </source>
</evidence>
<evidence type="ECO:0000259" key="7">
    <source>
        <dbReference type="PROSITE" id="PS50052"/>
    </source>
</evidence>
<evidence type="ECO:0000256" key="2">
    <source>
        <dbReference type="ARBA" id="ARBA00012961"/>
    </source>
</evidence>
<dbReference type="SMART" id="SM00072">
    <property type="entry name" value="GuKc"/>
    <property type="match status" value="1"/>
</dbReference>
<dbReference type="GO" id="GO:0004385">
    <property type="term" value="F:GMP kinase activity"/>
    <property type="evidence" value="ECO:0007669"/>
    <property type="project" value="UniProtKB-EC"/>
</dbReference>
<dbReference type="PANTHER" id="PTHR23117:SF13">
    <property type="entry name" value="GUANYLATE KINASE"/>
    <property type="match status" value="1"/>
</dbReference>
<dbReference type="Pfam" id="PF00625">
    <property type="entry name" value="Guanylate_kin"/>
    <property type="match status" value="1"/>
</dbReference>
<evidence type="ECO:0000256" key="4">
    <source>
        <dbReference type="ARBA" id="ARBA00022741"/>
    </source>
</evidence>
<dbReference type="InterPro" id="IPR008144">
    <property type="entry name" value="Guanylate_kin-like_dom"/>
</dbReference>
<dbReference type="Gene3D" id="3.40.50.300">
    <property type="entry name" value="P-loop containing nucleotide triphosphate hydrolases"/>
    <property type="match status" value="1"/>
</dbReference>
<dbReference type="InterPro" id="IPR017665">
    <property type="entry name" value="Guanylate_kinase"/>
</dbReference>
<evidence type="ECO:0000313" key="8">
    <source>
        <dbReference type="EMBL" id="CAB4566832.1"/>
    </source>
</evidence>
<keyword evidence="4" id="KW-0547">Nucleotide-binding</keyword>
<dbReference type="InterPro" id="IPR027417">
    <property type="entry name" value="P-loop_NTPase"/>
</dbReference>
<proteinExistence type="inferred from homology"/>
<dbReference type="EMBL" id="CAEZTS010000007">
    <property type="protein sequence ID" value="CAB4566832.1"/>
    <property type="molecule type" value="Genomic_DNA"/>
</dbReference>
<dbReference type="EC" id="2.7.4.8" evidence="2"/>
<evidence type="ECO:0000256" key="5">
    <source>
        <dbReference type="ARBA" id="ARBA00022777"/>
    </source>
</evidence>
<dbReference type="InterPro" id="IPR008145">
    <property type="entry name" value="GK/Ca_channel_bsu"/>
</dbReference>
<feature type="domain" description="Guanylate kinase-like" evidence="7">
    <location>
        <begin position="16"/>
        <end position="189"/>
    </location>
</feature>
<dbReference type="Gene3D" id="3.30.63.10">
    <property type="entry name" value="Guanylate Kinase phosphate binding domain"/>
    <property type="match status" value="1"/>
</dbReference>